<dbReference type="PATRIC" id="fig|1608419.3.peg.1286"/>
<evidence type="ECO:0000259" key="2">
    <source>
        <dbReference type="Pfam" id="PF19192"/>
    </source>
</evidence>
<organism evidence="3 4">
    <name type="scientific">Candidatus Synechococcus spongiarum 15L</name>
    <dbReference type="NCBI Taxonomy" id="1608419"/>
    <lineage>
        <taxon>Bacteria</taxon>
        <taxon>Bacillati</taxon>
        <taxon>Cyanobacteriota</taxon>
        <taxon>Cyanophyceae</taxon>
        <taxon>Synechococcales</taxon>
        <taxon>Synechococcaceae</taxon>
        <taxon>Synechococcus</taxon>
    </lineage>
</organism>
<proteinExistence type="predicted"/>
<dbReference type="InterPro" id="IPR043834">
    <property type="entry name" value="REC"/>
</dbReference>
<feature type="compositionally biased region" description="Polar residues" evidence="1">
    <location>
        <begin position="46"/>
        <end position="58"/>
    </location>
</feature>
<feature type="domain" description="Response receiver" evidence="2">
    <location>
        <begin position="18"/>
        <end position="189"/>
    </location>
</feature>
<dbReference type="EMBL" id="JYFQ01000211">
    <property type="protein sequence ID" value="KKZ10070.1"/>
    <property type="molecule type" value="Genomic_DNA"/>
</dbReference>
<feature type="region of interest" description="Disordered" evidence="1">
    <location>
        <begin position="30"/>
        <end position="67"/>
    </location>
</feature>
<name>A0A0G8ARU6_9SYNE</name>
<gene>
    <name evidence="3" type="ORF">TQ37_09845</name>
</gene>
<accession>A0A0G8ARU6</accession>
<evidence type="ECO:0000256" key="1">
    <source>
        <dbReference type="SAM" id="MobiDB-lite"/>
    </source>
</evidence>
<protein>
    <recommendedName>
        <fullName evidence="2">Response receiver domain-containing protein</fullName>
    </recommendedName>
</protein>
<dbReference type="Pfam" id="PF19192">
    <property type="entry name" value="Response_reg_2"/>
    <property type="match status" value="1"/>
</dbReference>
<reference evidence="3 4" key="2">
    <citation type="submission" date="2015-05" db="EMBL/GenBank/DDBJ databases">
        <title>Lifestyle Evolution in Cyanobacterial Symbionts of Sponges.</title>
        <authorList>
            <person name="Burgsdorf I."/>
            <person name="Slaby B.M."/>
            <person name="Handley K.M."/>
            <person name="Haber M."/>
            <person name="Blom J."/>
            <person name="Marshall C.W."/>
            <person name="Gilbert J.A."/>
            <person name="Hentschel U."/>
            <person name="Steindler L."/>
        </authorList>
    </citation>
    <scope>NUCLEOTIDE SEQUENCE [LARGE SCALE GENOMIC DNA]</scope>
    <source>
        <strain evidence="3">15L</strain>
    </source>
</reference>
<comment type="caution">
    <text evidence="3">The sequence shown here is derived from an EMBL/GenBank/DDBJ whole genome shotgun (WGS) entry which is preliminary data.</text>
</comment>
<dbReference type="Proteomes" id="UP000035037">
    <property type="component" value="Unassembled WGS sequence"/>
</dbReference>
<reference evidence="3 4" key="1">
    <citation type="submission" date="2015-02" db="EMBL/GenBank/DDBJ databases">
        <authorList>
            <person name="Slaby B."/>
            <person name="Hentschel U."/>
        </authorList>
    </citation>
    <scope>NUCLEOTIDE SEQUENCE [LARGE SCALE GENOMIC DNA]</scope>
    <source>
        <strain evidence="3">15L</strain>
    </source>
</reference>
<dbReference type="AlphaFoldDB" id="A0A0G8ARU6"/>
<evidence type="ECO:0000313" key="3">
    <source>
        <dbReference type="EMBL" id="KKZ10070.1"/>
    </source>
</evidence>
<sequence length="533" mass="59649">MAMAEDYQGHSHELAQRFLQTAVVVDDEAYMESEQGNEPTGEVVNPSRTPRASGQDNQDPVDRSRSRHSLDAGSIINSFSKLGVICGVVSPTNTDSVLETMRKADIVILDWLLRDSNSQYTQELLRKLLDEEADQHSLRLVSIYTGKQDLETVCDAIVDELQGADLMLKPDNTKTKISYRHGHVVIYAKSNMKLKEALQDRSVPESALPGKLVADFASMTSGLLPRITLTSLAAVREGEHKVLDRFSTKLDPAFLAHRACLPNPGDAERQIVSHVAEELRGLMDNAVAEISPQDVDAVKDWIEAKAETFKFGEKTLNREETITLATQGLQKSNKLKDKDFKSLSAGFSGGSGDDALDEQLAWIMSFRTVYNVPAPILWLGSVVTKLSDEGKQHQHLICMRPRCDCMRLTEQTSFFFLPLVQPGTAKKPLVGLEKINEQIIVSIDDEFERLDIEFDSSGWVCQQFEPLSGNKAVIATKHDDGHFVFRDNCDKKYTWRGELKAEYAQRIAQSFAARLSRVAVDESEWLRRMARMS</sequence>
<evidence type="ECO:0000313" key="4">
    <source>
        <dbReference type="Proteomes" id="UP000035037"/>
    </source>
</evidence>